<evidence type="ECO:0000313" key="2">
    <source>
        <dbReference type="EMBL" id="MBO8476697.1"/>
    </source>
</evidence>
<dbReference type="Proteomes" id="UP000823598">
    <property type="component" value="Unassembled WGS sequence"/>
</dbReference>
<protein>
    <submittedName>
        <fullName evidence="2">DUF3332 domain-containing protein</fullName>
    </submittedName>
</protein>
<organism evidence="2 3">
    <name type="scientific">Candidatus Limisoma faecipullorum</name>
    <dbReference type="NCBI Taxonomy" id="2840854"/>
    <lineage>
        <taxon>Bacteria</taxon>
        <taxon>Pseudomonadati</taxon>
        <taxon>Bacteroidota</taxon>
        <taxon>Bacteroidia</taxon>
        <taxon>Bacteroidales</taxon>
        <taxon>Candidatus Limisoma</taxon>
    </lineage>
</organism>
<reference evidence="2" key="1">
    <citation type="submission" date="2020-10" db="EMBL/GenBank/DDBJ databases">
        <authorList>
            <person name="Gilroy R."/>
        </authorList>
    </citation>
    <scope>NUCLEOTIDE SEQUENCE</scope>
    <source>
        <strain evidence="2">6919</strain>
    </source>
</reference>
<dbReference type="EMBL" id="JADIMC010000077">
    <property type="protein sequence ID" value="MBO8476697.1"/>
    <property type="molecule type" value="Genomic_DNA"/>
</dbReference>
<keyword evidence="1" id="KW-0812">Transmembrane</keyword>
<dbReference type="Pfam" id="PF11810">
    <property type="entry name" value="DUF3332"/>
    <property type="match status" value="1"/>
</dbReference>
<feature type="transmembrane region" description="Helical" evidence="1">
    <location>
        <begin position="50"/>
        <end position="69"/>
    </location>
</feature>
<dbReference type="AlphaFoldDB" id="A0A9D9IQE3"/>
<dbReference type="InterPro" id="IPR021768">
    <property type="entry name" value="DUF3332"/>
</dbReference>
<accession>A0A9D9IQE3</accession>
<comment type="caution">
    <text evidence="2">The sequence shown here is derived from an EMBL/GenBank/DDBJ whole genome shotgun (WGS) entry which is preliminary data.</text>
</comment>
<name>A0A9D9IQE3_9BACT</name>
<dbReference type="PROSITE" id="PS51257">
    <property type="entry name" value="PROKAR_LIPOPROTEIN"/>
    <property type="match status" value="1"/>
</dbReference>
<evidence type="ECO:0000256" key="1">
    <source>
        <dbReference type="SAM" id="Phobius"/>
    </source>
</evidence>
<gene>
    <name evidence="2" type="ORF">IAB88_06865</name>
</gene>
<reference evidence="2" key="2">
    <citation type="journal article" date="2021" name="PeerJ">
        <title>Extensive microbial diversity within the chicken gut microbiome revealed by metagenomics and culture.</title>
        <authorList>
            <person name="Gilroy R."/>
            <person name="Ravi A."/>
            <person name="Getino M."/>
            <person name="Pursley I."/>
            <person name="Horton D.L."/>
            <person name="Alikhan N.F."/>
            <person name="Baker D."/>
            <person name="Gharbi K."/>
            <person name="Hall N."/>
            <person name="Watson M."/>
            <person name="Adriaenssens E.M."/>
            <person name="Foster-Nyarko E."/>
            <person name="Jarju S."/>
            <person name="Secka A."/>
            <person name="Antonio M."/>
            <person name="Oren A."/>
            <person name="Chaudhuri R.R."/>
            <person name="La Ragione R."/>
            <person name="Hildebrand F."/>
            <person name="Pallen M.J."/>
        </authorList>
    </citation>
    <scope>NUCLEOTIDE SEQUENCE</scope>
    <source>
        <strain evidence="2">6919</strain>
    </source>
</reference>
<keyword evidence="1" id="KW-1133">Transmembrane helix</keyword>
<evidence type="ECO:0000313" key="3">
    <source>
        <dbReference type="Proteomes" id="UP000823598"/>
    </source>
</evidence>
<sequence length="180" mass="19987">MKKRLLPVCAVVLASSMLFSSCIGSFGLSNKVLSWNQQISNKFVNELVFIGFWILPVYEISMLADMLVLNSVEFWSGSNPVVAGQKVVNGENGRYLVEWNKDGYTITNETDKSVVELNFNEEERTWSVATPDGDVPFLTFVDDTHVKVPSADGGYQIVELSESGVMAYQEYALNANLALK</sequence>
<proteinExistence type="predicted"/>
<keyword evidence="1" id="KW-0472">Membrane</keyword>